<gene>
    <name evidence="4" type="ORF">ACFQ4B_03590</name>
</gene>
<dbReference type="PANTHER" id="PTHR43465:SF2">
    <property type="entry name" value="DUF1680 DOMAIN PROTEIN (AFU_ORTHOLOGUE AFUA_1G08910)"/>
    <property type="match status" value="1"/>
</dbReference>
<dbReference type="Pfam" id="PF07944">
    <property type="entry name" value="Beta-AFase-like_GH127_cat"/>
    <property type="match status" value="1"/>
</dbReference>
<organism evidence="4 5">
    <name type="scientific">Paenibacillus vulneris</name>
    <dbReference type="NCBI Taxonomy" id="1133364"/>
    <lineage>
        <taxon>Bacteria</taxon>
        <taxon>Bacillati</taxon>
        <taxon>Bacillota</taxon>
        <taxon>Bacilli</taxon>
        <taxon>Bacillales</taxon>
        <taxon>Paenibacillaceae</taxon>
        <taxon>Paenibacillus</taxon>
    </lineage>
</organism>
<dbReference type="SUPFAM" id="SSF48208">
    <property type="entry name" value="Six-hairpin glycosidases"/>
    <property type="match status" value="1"/>
</dbReference>
<dbReference type="RefSeq" id="WP_345591659.1">
    <property type="nucleotide sequence ID" value="NZ_BAABJG010000027.1"/>
</dbReference>
<dbReference type="InterPro" id="IPR049049">
    <property type="entry name" value="Beta-AFase-like_GH127_C"/>
</dbReference>
<feature type="domain" description="Non-reducing end beta-L-arabinofuranosidase-like GH127 catalytic" evidence="1">
    <location>
        <begin position="8"/>
        <end position="422"/>
    </location>
</feature>
<dbReference type="InterPro" id="IPR049174">
    <property type="entry name" value="Beta-AFase-like"/>
</dbReference>
<evidence type="ECO:0000259" key="1">
    <source>
        <dbReference type="Pfam" id="PF07944"/>
    </source>
</evidence>
<comment type="caution">
    <text evidence="4">The sequence shown here is derived from an EMBL/GenBank/DDBJ whole genome shotgun (WGS) entry which is preliminary data.</text>
</comment>
<dbReference type="InterPro" id="IPR008928">
    <property type="entry name" value="6-hairpin_glycosidase_sf"/>
</dbReference>
<reference evidence="5" key="1">
    <citation type="journal article" date="2019" name="Int. J. Syst. Evol. Microbiol.">
        <title>The Global Catalogue of Microorganisms (GCM) 10K type strain sequencing project: providing services to taxonomists for standard genome sequencing and annotation.</title>
        <authorList>
            <consortium name="The Broad Institute Genomics Platform"/>
            <consortium name="The Broad Institute Genome Sequencing Center for Infectious Disease"/>
            <person name="Wu L."/>
            <person name="Ma J."/>
        </authorList>
    </citation>
    <scope>NUCLEOTIDE SEQUENCE [LARGE SCALE GENOMIC DNA]</scope>
    <source>
        <strain evidence="5">CCUG 53270</strain>
    </source>
</reference>
<dbReference type="GO" id="GO:0016787">
    <property type="term" value="F:hydrolase activity"/>
    <property type="evidence" value="ECO:0007669"/>
    <property type="project" value="UniProtKB-KW"/>
</dbReference>
<accession>A0ABW3UFW4</accession>
<proteinExistence type="predicted"/>
<dbReference type="PANTHER" id="PTHR43465">
    <property type="entry name" value="DUF1680 DOMAIN PROTEIN (AFU_ORTHOLOGUE AFUA_1G08910)"/>
    <property type="match status" value="1"/>
</dbReference>
<keyword evidence="4" id="KW-0378">Hydrolase</keyword>
<evidence type="ECO:0000313" key="4">
    <source>
        <dbReference type="EMBL" id="MFD1219194.1"/>
    </source>
</evidence>
<dbReference type="Pfam" id="PF20736">
    <property type="entry name" value="Glyco_hydro127M"/>
    <property type="match status" value="1"/>
</dbReference>
<protein>
    <submittedName>
        <fullName evidence="4">Glycoside hydrolase family 127 protein</fullName>
    </submittedName>
</protein>
<dbReference type="Proteomes" id="UP001597180">
    <property type="component" value="Unassembled WGS sequence"/>
</dbReference>
<feature type="domain" description="Non-reducing end beta-L-arabinofuranosidase-like GH127 middle" evidence="2">
    <location>
        <begin position="433"/>
        <end position="529"/>
    </location>
</feature>
<dbReference type="InterPro" id="IPR049046">
    <property type="entry name" value="Beta-AFase-like_GH127_middle"/>
</dbReference>
<dbReference type="InterPro" id="IPR012878">
    <property type="entry name" value="Beta-AFase-like_GH127_cat"/>
</dbReference>
<dbReference type="EMBL" id="JBHTLU010000007">
    <property type="protein sequence ID" value="MFD1219194.1"/>
    <property type="molecule type" value="Genomic_DNA"/>
</dbReference>
<dbReference type="Pfam" id="PF20737">
    <property type="entry name" value="Glyco_hydro127C"/>
    <property type="match status" value="1"/>
</dbReference>
<name>A0ABW3UFW4_9BACL</name>
<feature type="domain" description="Non-reducing end beta-L-arabinofuranosidase-like GH127 C-terminal" evidence="3">
    <location>
        <begin position="531"/>
        <end position="644"/>
    </location>
</feature>
<keyword evidence="5" id="KW-1185">Reference proteome</keyword>
<evidence type="ECO:0000313" key="5">
    <source>
        <dbReference type="Proteomes" id="UP001597180"/>
    </source>
</evidence>
<sequence length="646" mass="73864">MTSSNSLHVRIADPFWSPYIQLVKNIVLPYQWDALNDSIKGAEPSHAIRNFRIAAGEEHGEFGGMVFQDSDVYKWLEAVGFMLQAEPDMELEQVADDVIELLEKAQRPDGYLNTYFTLKEPDGRWTNLAECHELYCAGHLFEAGVAYYQSTGKRKLLDICCRYADYIDTVFGSEPGKLQGYDGHQEIELALMKLYEATGEMRYLRLSQFFLDERGKQPGFYGQEFVKRGKKVHFPELDIVHDLKYSQAHLPVRQQDTAVGHAVRAVYMCTGMAHVAAVTQDEGLIEACRKLWSNMVRKQMYITGAIGAMAYGESFTIDYDLPNDTIYGETCASIGLIFFAKRMLDLEPRSEYADVLERALYNAVLSGMARDGKHFFYVNPLEVYPKAIQINPKYAHVKLQRQPWFGCSCCPPNIARLIASLNHYVYSQRDTILYTHLYIGSEANVVLGEQHVTVVQSSDYTTDGCVRFRVQTEKASAAFTLALRLPEWSNRMDYRVNGVRYEPDMIRDGYGFITRDWQNGDTIDLQFDMTVRRVKGHPLIRQTAGQIALQRGPFIYCVEEADNGKELHLFQLQGDNTCKVEYDSNLLGGVYKIMAPAKRVEVPLEEEYLYFNDAQWKLHPVQSTFIPYYAWGNRGAGEMRVWVKEG</sequence>
<evidence type="ECO:0000259" key="2">
    <source>
        <dbReference type="Pfam" id="PF20736"/>
    </source>
</evidence>
<evidence type="ECO:0000259" key="3">
    <source>
        <dbReference type="Pfam" id="PF20737"/>
    </source>
</evidence>